<accession>A6JJM5</accession>
<organism evidence="1 2">
    <name type="scientific">Rattus norvegicus</name>
    <name type="common">Rat</name>
    <dbReference type="NCBI Taxonomy" id="10116"/>
    <lineage>
        <taxon>Eukaryota</taxon>
        <taxon>Metazoa</taxon>
        <taxon>Chordata</taxon>
        <taxon>Craniata</taxon>
        <taxon>Vertebrata</taxon>
        <taxon>Euteleostomi</taxon>
        <taxon>Mammalia</taxon>
        <taxon>Eutheria</taxon>
        <taxon>Euarchontoglires</taxon>
        <taxon>Glires</taxon>
        <taxon>Rodentia</taxon>
        <taxon>Myomorpha</taxon>
        <taxon>Muroidea</taxon>
        <taxon>Muridae</taxon>
        <taxon>Murinae</taxon>
        <taxon>Rattus</taxon>
    </lineage>
</organism>
<evidence type="ECO:0000313" key="2">
    <source>
        <dbReference type="Proteomes" id="UP000234681"/>
    </source>
</evidence>
<evidence type="ECO:0000313" key="3">
    <source>
        <dbReference type="RGD" id="1564450"/>
    </source>
</evidence>
<dbReference type="Proteomes" id="UP000234681">
    <property type="component" value="Chromosome 20"/>
</dbReference>
<proteinExistence type="predicted"/>
<gene>
    <name evidence="3" type="primary">Smim29</name>
    <name evidence="1" type="synonym">RGD1564450_predicted</name>
    <name evidence="1" type="ORF">rCG_60787</name>
</gene>
<evidence type="ECO:0000313" key="1">
    <source>
        <dbReference type="EMBL" id="EDL96891.1"/>
    </source>
</evidence>
<dbReference type="AGR" id="RGD:1564450"/>
<dbReference type="GeneID" id="294291"/>
<dbReference type="Pfam" id="PF17700">
    <property type="entry name" value="DUF5546"/>
    <property type="match status" value="1"/>
</dbReference>
<reference evidence="2" key="1">
    <citation type="submission" date="2005-09" db="EMBL/GenBank/DDBJ databases">
        <authorList>
            <person name="Mural R.J."/>
            <person name="Li P.W."/>
            <person name="Adams M.D."/>
            <person name="Amanatides P.G."/>
            <person name="Baden-Tillson H."/>
            <person name="Barnstead M."/>
            <person name="Chin S.H."/>
            <person name="Dew I."/>
            <person name="Evans C.A."/>
            <person name="Ferriera S."/>
            <person name="Flanigan M."/>
            <person name="Fosler C."/>
            <person name="Glodek A."/>
            <person name="Gu Z."/>
            <person name="Holt R.A."/>
            <person name="Jennings D."/>
            <person name="Kraft C.L."/>
            <person name="Lu F."/>
            <person name="Nguyen T."/>
            <person name="Nusskern D.R."/>
            <person name="Pfannkoch C.M."/>
            <person name="Sitter C."/>
            <person name="Sutton G.G."/>
            <person name="Venter J.C."/>
            <person name="Wang Z."/>
            <person name="Woodage T."/>
            <person name="Zheng X.H."/>
            <person name="Zhong F."/>
        </authorList>
    </citation>
    <scope>NUCLEOTIDE SEQUENCE [LARGE SCALE GENOMIC DNA]</scope>
    <source>
        <strain>BN</strain>
        <strain evidence="2">Sprague-Dawley</strain>
    </source>
</reference>
<protein>
    <submittedName>
        <fullName evidence="1">RGD1564450 (Predicted), isoform CRA_a</fullName>
    </submittedName>
</protein>
<dbReference type="CTD" id="221491"/>
<dbReference type="KEGG" id="rno:294291"/>
<dbReference type="AlphaFoldDB" id="A6JJM5"/>
<name>A6JJM5_RAT</name>
<dbReference type="RGD" id="1564450">
    <property type="gene designation" value="Smim29"/>
</dbReference>
<sequence>MCRRKSGWTGFAITCFPCIAMTRQKSSTKLNRSCCLMWETLRWFMAGRAATSRSECPCWTSRHEGLRHLSPTQIGTGHLNTHSWPRARPTRHWWASLPCGVGIAQHLVSSSQFPW</sequence>
<dbReference type="EMBL" id="CH473988">
    <property type="protein sequence ID" value="EDL96891.1"/>
    <property type="molecule type" value="Genomic_DNA"/>
</dbReference>
<dbReference type="InterPro" id="IPR041032">
    <property type="entry name" value="DUF5546"/>
</dbReference>